<dbReference type="Gene3D" id="3.40.50.12780">
    <property type="entry name" value="N-terminal domain of ligase-like"/>
    <property type="match status" value="1"/>
</dbReference>
<proteinExistence type="predicted"/>
<evidence type="ECO:0000313" key="3">
    <source>
        <dbReference type="EMBL" id="MCV7169581.1"/>
    </source>
</evidence>
<dbReference type="GO" id="GO:0016877">
    <property type="term" value="F:ligase activity, forming carbon-sulfur bonds"/>
    <property type="evidence" value="ECO:0007669"/>
    <property type="project" value="UniProtKB-ARBA"/>
</dbReference>
<dbReference type="SUPFAM" id="SSF56801">
    <property type="entry name" value="Acetyl-CoA synthetase-like"/>
    <property type="match status" value="1"/>
</dbReference>
<dbReference type="InterPro" id="IPR020845">
    <property type="entry name" value="AMP-binding_CS"/>
</dbReference>
<dbReference type="RefSeq" id="WP_264011777.1">
    <property type="nucleotide sequence ID" value="NZ_JACKSJ010000051.1"/>
</dbReference>
<dbReference type="Proteomes" id="UP001140293">
    <property type="component" value="Unassembled WGS sequence"/>
</dbReference>
<dbReference type="InterPro" id="IPR025110">
    <property type="entry name" value="AMP-bd_C"/>
</dbReference>
<reference evidence="3" key="2">
    <citation type="journal article" date="2022" name="BMC Genomics">
        <title>Comparative genome analysis of mycobacteria focusing on tRNA and non-coding RNA.</title>
        <authorList>
            <person name="Behra P.R.K."/>
            <person name="Pettersson B.M.F."/>
            <person name="Ramesh M."/>
            <person name="Das S."/>
            <person name="Dasgupta S."/>
            <person name="Kirsebom L.A."/>
        </authorList>
    </citation>
    <scope>NUCLEOTIDE SEQUENCE</scope>
    <source>
        <strain evidence="3">DSM 44615</strain>
    </source>
</reference>
<reference evidence="3" key="1">
    <citation type="submission" date="2020-07" db="EMBL/GenBank/DDBJ databases">
        <authorList>
            <person name="Pettersson B.M.F."/>
            <person name="Behra P.R.K."/>
            <person name="Ramesh M."/>
            <person name="Das S."/>
            <person name="Dasgupta S."/>
            <person name="Kirsebom L.A."/>
        </authorList>
    </citation>
    <scope>NUCLEOTIDE SEQUENCE</scope>
    <source>
        <strain evidence="3">DSM 44615</strain>
    </source>
</reference>
<accession>A0A9X2YLU5</accession>
<sequence>MRLIDYLDRGALISRDGVCLIDGDHRLTYTTVVRASHRIAAGLIDIGVAPGTRVAVLGPNSATALLAVLGALRCGATWVPVNVRASASELEEQLAMVDCAVLFHDPAMAATAQRLQNSVPTIRSVISLAALPDGSGPVPDPPEDPARETILGFTGGTTGRPKAVVASARNVEAMTTALLAHVDIGCPPVYLAAAPITHAAGILCFPVMARGGTIVLQRGVDTTAILDTIERERVSFLFLPPTAIYMLLADPTVRDRDYSSLRAFVYAAAPMATDRLRQAIDVFGPCMVQLYGQSEAAMICTVLSSAEHLEALDTAPHRLQSCGRPSVVTRLAVMDDDGGLLPNGQVGELVVRSALVMEGYLGDVDPSVRAHGWHHTGDVGRIDDDGYVYLVDRKKDMIVTGGFNVFSAEVENVVLAHPAVAQCAVIGTPDPHWGEAVTAVVELIEGRAVGAEELIAHSRERLSGVKCPKRVEIWPELPRSAAGKVLKRQIRETFWAGSSRRI</sequence>
<dbReference type="Pfam" id="PF13193">
    <property type="entry name" value="AMP-binding_C"/>
    <property type="match status" value="1"/>
</dbReference>
<dbReference type="InterPro" id="IPR050237">
    <property type="entry name" value="ATP-dep_AMP-bd_enzyme"/>
</dbReference>
<dbReference type="PROSITE" id="PS00455">
    <property type="entry name" value="AMP_BINDING"/>
    <property type="match status" value="1"/>
</dbReference>
<protein>
    <submittedName>
        <fullName evidence="3">AMP-binding protein</fullName>
    </submittedName>
</protein>
<gene>
    <name evidence="3" type="ORF">H7I41_06560</name>
</gene>
<dbReference type="AlphaFoldDB" id="A0A9X2YLU5"/>
<dbReference type="InterPro" id="IPR042099">
    <property type="entry name" value="ANL_N_sf"/>
</dbReference>
<dbReference type="InterPro" id="IPR045851">
    <property type="entry name" value="AMP-bd_C_sf"/>
</dbReference>
<dbReference type="InterPro" id="IPR000873">
    <property type="entry name" value="AMP-dep_synth/lig_dom"/>
</dbReference>
<keyword evidence="4" id="KW-1185">Reference proteome</keyword>
<name>A0A9X2YLU5_9MYCO</name>
<organism evidence="3 4">
    <name type="scientific">[Mycobacterium] manitobense</name>
    <dbReference type="NCBI Taxonomy" id="190147"/>
    <lineage>
        <taxon>Bacteria</taxon>
        <taxon>Bacillati</taxon>
        <taxon>Actinomycetota</taxon>
        <taxon>Actinomycetes</taxon>
        <taxon>Mycobacteriales</taxon>
        <taxon>Mycobacteriaceae</taxon>
        <taxon>Mycolicibacterium</taxon>
    </lineage>
</organism>
<dbReference type="Gene3D" id="3.30.300.30">
    <property type="match status" value="1"/>
</dbReference>
<comment type="caution">
    <text evidence="3">The sequence shown here is derived from an EMBL/GenBank/DDBJ whole genome shotgun (WGS) entry which is preliminary data.</text>
</comment>
<dbReference type="PANTHER" id="PTHR43767:SF7">
    <property type="entry name" value="MEDIUM_LONG-CHAIN-FATTY-ACID--COA LIGASE FADD8"/>
    <property type="match status" value="1"/>
</dbReference>
<evidence type="ECO:0000313" key="4">
    <source>
        <dbReference type="Proteomes" id="UP001140293"/>
    </source>
</evidence>
<dbReference type="EMBL" id="JACKSJ010000051">
    <property type="protein sequence ID" value="MCV7169581.1"/>
    <property type="molecule type" value="Genomic_DNA"/>
</dbReference>
<feature type="domain" description="AMP-dependent synthetase/ligase" evidence="1">
    <location>
        <begin position="15"/>
        <end position="361"/>
    </location>
</feature>
<evidence type="ECO:0000259" key="1">
    <source>
        <dbReference type="Pfam" id="PF00501"/>
    </source>
</evidence>
<feature type="domain" description="AMP-binding enzyme C-terminal" evidence="2">
    <location>
        <begin position="409"/>
        <end position="484"/>
    </location>
</feature>
<dbReference type="PANTHER" id="PTHR43767">
    <property type="entry name" value="LONG-CHAIN-FATTY-ACID--COA LIGASE"/>
    <property type="match status" value="1"/>
</dbReference>
<dbReference type="Pfam" id="PF00501">
    <property type="entry name" value="AMP-binding"/>
    <property type="match status" value="1"/>
</dbReference>
<evidence type="ECO:0000259" key="2">
    <source>
        <dbReference type="Pfam" id="PF13193"/>
    </source>
</evidence>